<reference evidence="5 6" key="1">
    <citation type="submission" date="2022-04" db="EMBL/GenBank/DDBJ databases">
        <title>Gracilibacillus sp. isolated from saltern.</title>
        <authorList>
            <person name="Won M."/>
            <person name="Lee C.-M."/>
            <person name="Woen H.-Y."/>
            <person name="Kwon S.-W."/>
        </authorList>
    </citation>
    <scope>NUCLEOTIDE SEQUENCE [LARGE SCALE GENOMIC DNA]</scope>
    <source>
        <strain evidence="5 6">SSWR10-1</strain>
    </source>
</reference>
<dbReference type="PANTHER" id="PTHR28082">
    <property type="entry name" value="ZINC FINGER PROTEIN"/>
    <property type="match status" value="1"/>
</dbReference>
<organism evidence="5 6">
    <name type="scientific">Gracilibacillus caseinilyticus</name>
    <dbReference type="NCBI Taxonomy" id="2932256"/>
    <lineage>
        <taxon>Bacteria</taxon>
        <taxon>Bacillati</taxon>
        <taxon>Bacillota</taxon>
        <taxon>Bacilli</taxon>
        <taxon>Bacillales</taxon>
        <taxon>Bacillaceae</taxon>
        <taxon>Gracilibacillus</taxon>
    </lineage>
</organism>
<dbReference type="SUPFAM" id="SSF161219">
    <property type="entry name" value="CHY zinc finger-like"/>
    <property type="match status" value="1"/>
</dbReference>
<evidence type="ECO:0000256" key="1">
    <source>
        <dbReference type="ARBA" id="ARBA00022723"/>
    </source>
</evidence>
<keyword evidence="2" id="KW-0863">Zinc-finger</keyword>
<gene>
    <name evidence="5" type="ORF">MUN88_07145</name>
</gene>
<dbReference type="EMBL" id="CP095072">
    <property type="protein sequence ID" value="UOQ49842.1"/>
    <property type="molecule type" value="Genomic_DNA"/>
</dbReference>
<dbReference type="InterPro" id="IPR037274">
    <property type="entry name" value="Znf_CHY_sf"/>
</dbReference>
<dbReference type="InterPro" id="IPR052604">
    <property type="entry name" value="Mito_Tim_assembly_helper"/>
</dbReference>
<sequence length="109" mass="12259">MKIHGVNVHGAVIDQESRCKHYSLPEDIVAIKFKCCNEYYPCYKCHEEAADHPAEVWPKEEFNHQAILCGKCGTALTISAYMQCDSTCPNCGSSFNPGCRLHSHLYFST</sequence>
<evidence type="ECO:0000256" key="2">
    <source>
        <dbReference type="ARBA" id="ARBA00022771"/>
    </source>
</evidence>
<proteinExistence type="predicted"/>
<keyword evidence="6" id="KW-1185">Reference proteome</keyword>
<evidence type="ECO:0000313" key="6">
    <source>
        <dbReference type="Proteomes" id="UP000831782"/>
    </source>
</evidence>
<dbReference type="InterPro" id="IPR016694">
    <property type="entry name" value="UCP017292"/>
</dbReference>
<dbReference type="Pfam" id="PF05495">
    <property type="entry name" value="zf-CHY"/>
    <property type="match status" value="1"/>
</dbReference>
<dbReference type="InterPro" id="IPR008913">
    <property type="entry name" value="Znf_CHY"/>
</dbReference>
<protein>
    <submittedName>
        <fullName evidence="5">CHY zinc finger protein</fullName>
    </submittedName>
</protein>
<feature type="domain" description="CHY-type" evidence="4">
    <location>
        <begin position="12"/>
        <end position="93"/>
    </location>
</feature>
<keyword evidence="3" id="KW-0862">Zinc</keyword>
<keyword evidence="1" id="KW-0479">Metal-binding</keyword>
<dbReference type="PROSITE" id="PS51266">
    <property type="entry name" value="ZF_CHY"/>
    <property type="match status" value="1"/>
</dbReference>
<dbReference type="PANTHER" id="PTHR28082:SF1">
    <property type="entry name" value="HELPER OF TIM PROTEIN 13"/>
    <property type="match status" value="1"/>
</dbReference>
<evidence type="ECO:0000256" key="3">
    <source>
        <dbReference type="ARBA" id="ARBA00022833"/>
    </source>
</evidence>
<dbReference type="Proteomes" id="UP000831782">
    <property type="component" value="Chromosome"/>
</dbReference>
<name>A0ABY4F0Z9_9BACI</name>
<evidence type="ECO:0000259" key="4">
    <source>
        <dbReference type="PROSITE" id="PS51266"/>
    </source>
</evidence>
<accession>A0ABY4F0Z9</accession>
<evidence type="ECO:0000313" key="5">
    <source>
        <dbReference type="EMBL" id="UOQ49842.1"/>
    </source>
</evidence>
<dbReference type="PIRSF" id="PIRSF017292">
    <property type="entry name" value="UCP017292_Znf_CHY"/>
    <property type="match status" value="1"/>
</dbReference>